<dbReference type="GO" id="GO:0003677">
    <property type="term" value="F:DNA binding"/>
    <property type="evidence" value="ECO:0007669"/>
    <property type="project" value="UniProtKB-KW"/>
</dbReference>
<dbReference type="SMART" id="SM00490">
    <property type="entry name" value="HELICc"/>
    <property type="match status" value="1"/>
</dbReference>
<dbReference type="AlphaFoldDB" id="A0AAN1WKF5"/>
<dbReference type="InterPro" id="IPR049730">
    <property type="entry name" value="SNF2/RAD54-like_C"/>
</dbReference>
<dbReference type="InterPro" id="IPR027417">
    <property type="entry name" value="P-loop_NTPase"/>
</dbReference>
<dbReference type="InterPro" id="IPR022737">
    <property type="entry name" value="RapA_C"/>
</dbReference>
<dbReference type="InterPro" id="IPR040766">
    <property type="entry name" value="Tudor_2_RapA"/>
</dbReference>
<dbReference type="InterPro" id="IPR000330">
    <property type="entry name" value="SNF2_N"/>
</dbReference>
<keyword evidence="1" id="KW-0378">Hydrolase</keyword>
<evidence type="ECO:0000256" key="2">
    <source>
        <dbReference type="ARBA" id="ARBA00022806"/>
    </source>
</evidence>
<dbReference type="Pfam" id="PF18337">
    <property type="entry name" value="Tudor_RapA"/>
    <property type="match status" value="1"/>
</dbReference>
<keyword evidence="6" id="KW-0804">Transcription</keyword>
<dbReference type="Pfam" id="PF18339">
    <property type="entry name" value="Tudor_1_RapA"/>
    <property type="match status" value="1"/>
</dbReference>
<dbReference type="PANTHER" id="PTHR45766:SF6">
    <property type="entry name" value="SWI_SNF-RELATED MATRIX-ASSOCIATED ACTIN-DEPENDENT REGULATOR OF CHROMATIN SUBFAMILY A-LIKE PROTEIN 1"/>
    <property type="match status" value="1"/>
</dbReference>
<evidence type="ECO:0000259" key="7">
    <source>
        <dbReference type="PROSITE" id="PS51192"/>
    </source>
</evidence>
<dbReference type="Gene3D" id="2.30.30.930">
    <property type="match status" value="1"/>
</dbReference>
<dbReference type="InterPro" id="IPR001650">
    <property type="entry name" value="Helicase_C-like"/>
</dbReference>
<dbReference type="SMART" id="SM00487">
    <property type="entry name" value="DEXDc"/>
    <property type="match status" value="1"/>
</dbReference>
<keyword evidence="10" id="KW-1185">Reference proteome</keyword>
<dbReference type="InterPro" id="IPR040765">
    <property type="entry name" value="Tudor_1_RapA"/>
</dbReference>
<dbReference type="Pfam" id="PF00176">
    <property type="entry name" value="SNF2-rel_dom"/>
    <property type="match status" value="1"/>
</dbReference>
<dbReference type="Proteomes" id="UP001320119">
    <property type="component" value="Chromosome"/>
</dbReference>
<organism evidence="9 10">
    <name type="scientific">Marinagarivorans cellulosilyticus</name>
    <dbReference type="NCBI Taxonomy" id="2721545"/>
    <lineage>
        <taxon>Bacteria</taxon>
        <taxon>Pseudomonadati</taxon>
        <taxon>Pseudomonadota</taxon>
        <taxon>Gammaproteobacteria</taxon>
        <taxon>Cellvibrionales</taxon>
        <taxon>Cellvibrionaceae</taxon>
        <taxon>Marinagarivorans</taxon>
    </lineage>
</organism>
<dbReference type="Gene3D" id="2.30.30.140">
    <property type="match status" value="1"/>
</dbReference>
<dbReference type="SUPFAM" id="SSF52540">
    <property type="entry name" value="P-loop containing nucleoside triphosphate hydrolases"/>
    <property type="match status" value="2"/>
</dbReference>
<evidence type="ECO:0000313" key="9">
    <source>
        <dbReference type="EMBL" id="BCD99253.1"/>
    </source>
</evidence>
<keyword evidence="2 9" id="KW-0547">Nucleotide-binding</keyword>
<proteinExistence type="predicted"/>
<keyword evidence="2 9" id="KW-0067">ATP-binding</keyword>
<dbReference type="Gene3D" id="3.40.50.300">
    <property type="entry name" value="P-loop containing nucleotide triphosphate hydrolases"/>
    <property type="match status" value="1"/>
</dbReference>
<name>A0AAN1WKF5_9GAMM</name>
<dbReference type="Pfam" id="PF00271">
    <property type="entry name" value="Helicase_C"/>
    <property type="match status" value="1"/>
</dbReference>
<dbReference type="PROSITE" id="PS51192">
    <property type="entry name" value="HELICASE_ATP_BIND_1"/>
    <property type="match status" value="1"/>
</dbReference>
<dbReference type="PROSITE" id="PS51194">
    <property type="entry name" value="HELICASE_CTER"/>
    <property type="match status" value="1"/>
</dbReference>
<dbReference type="EMBL" id="AP023086">
    <property type="protein sequence ID" value="BCD99253.1"/>
    <property type="molecule type" value="Genomic_DNA"/>
</dbReference>
<dbReference type="PANTHER" id="PTHR45766">
    <property type="entry name" value="DNA ANNEALING HELICASE AND ENDONUCLEASE ZRANB3 FAMILY MEMBER"/>
    <property type="match status" value="1"/>
</dbReference>
<dbReference type="KEGG" id="marq:MARGE09_P3454"/>
<feature type="domain" description="Helicase C-terminal" evidence="8">
    <location>
        <begin position="403"/>
        <end position="573"/>
    </location>
</feature>
<evidence type="ECO:0000256" key="3">
    <source>
        <dbReference type="ARBA" id="ARBA00023015"/>
    </source>
</evidence>
<evidence type="ECO:0000256" key="4">
    <source>
        <dbReference type="ARBA" id="ARBA00023125"/>
    </source>
</evidence>
<evidence type="ECO:0000256" key="6">
    <source>
        <dbReference type="ARBA" id="ARBA00023163"/>
    </source>
</evidence>
<gene>
    <name evidence="9" type="ORF">MARGE09_P3454</name>
</gene>
<protein>
    <submittedName>
        <fullName evidence="9">ATP-dependent helicase HepA</fullName>
    </submittedName>
</protein>
<reference evidence="9 10" key="1">
    <citation type="journal article" date="2022" name="IScience">
        <title>An ultrasensitive nanofiber-based assay for enzymatic hydrolysis and deep-sea microbial degradation of cellulose.</title>
        <authorList>
            <person name="Tsudome M."/>
            <person name="Tachioka M."/>
            <person name="Miyazaki M."/>
            <person name="Uchimura K."/>
            <person name="Tsuda M."/>
            <person name="Takaki Y."/>
            <person name="Deguchi S."/>
        </authorList>
    </citation>
    <scope>NUCLEOTIDE SEQUENCE [LARGE SCALE GENOMIC DNA]</scope>
    <source>
        <strain evidence="9 10">GE09</strain>
    </source>
</reference>
<evidence type="ECO:0000313" key="10">
    <source>
        <dbReference type="Proteomes" id="UP001320119"/>
    </source>
</evidence>
<feature type="domain" description="Helicase ATP-binding" evidence="7">
    <location>
        <begin position="159"/>
        <end position="313"/>
    </location>
</feature>
<keyword evidence="3" id="KW-0805">Transcription regulation</keyword>
<evidence type="ECO:0000256" key="5">
    <source>
        <dbReference type="ARBA" id="ARBA00023159"/>
    </source>
</evidence>
<dbReference type="InterPro" id="IPR014001">
    <property type="entry name" value="Helicase_ATP-bd"/>
</dbReference>
<accession>A0AAN1WKF5</accession>
<sequence length="882" mass="98841">MSEFVQGQRWVVDSEPELGLGIVVSVEARSVSIFFPLANCERMYALGQAPLTRIVFAQDDEITLADGEKRRVLEVKDHQGLMIYDVGTEGLVPETQVSAEIQLNQPFMRLMTGQLDKAKWFYFRRELDAAMAKVWGSRLNGLLGVRASLIAHQLYVAHTACDRDRVRVLLADEVGLGKTLEAGMILSRLLKLERAKRALIIVPDALQVQWLVELIRRFSLTPGVYDGPGYDFEQGQIHILKQSALVEETESLLTAEFDVVIADEAHHIQPNTPGFEVLQALSDLCLHMVLVTATPEQLGFESHFARLQLLDPDKYTSLETLAQEESGYAELNALIRDLPATRDELVARFDLDASLSDDALLDQVLDCHGVGRVMFRNVRASVKGFPGRSPQAHEVESADWKDRYEWLARFLKANPDEKVLVICHEKMQVIDCENYLWQKHGIDPALFHEDMDLIERDRAAAYFADFEKGAQVLLCSEIGSEGRNFQFSRHLVCLDLPENPDMLEQRIGRLDRIGQANDVNVHALISTNENGEPDENALRWHWYHEVLDCVGRQNPAAGSVHEQCFPGEFSDLTEAIKQEAKTQVAMLEAKIRDGRDALLERNSCRQPLAGELVERITGFEESTPAALVEMASELLNFHFEDLGNGTYSLIPADNMLLPSLPGIPPEGFEVAFERSIACVREDVVFMTWDSPFISGLWELLHHSELGSACVALLPSKQLPAGKCLLEACFDVVVQSEHASECLPFLESYSVRTLTLDISDKDLAAVLGESQLQQSLTHVDKKLARKIIQSKKAEMPAWYAKAEAFSEVHKVNLIEAASAKITSFFSQEKNRLTQLAKKNPAIDMDEVHNLAEKERQLLHALTAQTHLQLSAIRLIVTTEPKAL</sequence>
<dbReference type="Pfam" id="PF12137">
    <property type="entry name" value="RapA_C"/>
    <property type="match status" value="1"/>
</dbReference>
<dbReference type="Gene3D" id="6.10.140.1500">
    <property type="match status" value="1"/>
</dbReference>
<dbReference type="Gene3D" id="3.40.50.10810">
    <property type="entry name" value="Tandem AAA-ATPase domain"/>
    <property type="match status" value="1"/>
</dbReference>
<evidence type="ECO:0000256" key="1">
    <source>
        <dbReference type="ARBA" id="ARBA00022801"/>
    </source>
</evidence>
<keyword evidence="5" id="KW-0010">Activator</keyword>
<dbReference type="GO" id="GO:0016817">
    <property type="term" value="F:hydrolase activity, acting on acid anhydrides"/>
    <property type="evidence" value="ECO:0007669"/>
    <property type="project" value="InterPro"/>
</dbReference>
<dbReference type="GO" id="GO:0005524">
    <property type="term" value="F:ATP binding"/>
    <property type="evidence" value="ECO:0007669"/>
    <property type="project" value="InterPro"/>
</dbReference>
<dbReference type="CDD" id="cd18793">
    <property type="entry name" value="SF2_C_SNF"/>
    <property type="match status" value="1"/>
</dbReference>
<keyword evidence="2 9" id="KW-0347">Helicase</keyword>
<keyword evidence="4" id="KW-0238">DNA-binding</keyword>
<dbReference type="GO" id="GO:0004386">
    <property type="term" value="F:helicase activity"/>
    <property type="evidence" value="ECO:0007669"/>
    <property type="project" value="UniProtKB-KW"/>
</dbReference>
<evidence type="ECO:0000259" key="8">
    <source>
        <dbReference type="PROSITE" id="PS51194"/>
    </source>
</evidence>
<dbReference type="InterPro" id="IPR038718">
    <property type="entry name" value="SNF2-like_sf"/>
</dbReference>
<dbReference type="RefSeq" id="WP_236984338.1">
    <property type="nucleotide sequence ID" value="NZ_AP023086.1"/>
</dbReference>
<dbReference type="Gene3D" id="3.30.360.80">
    <property type="match status" value="1"/>
</dbReference>